<feature type="compositionally biased region" description="Low complexity" evidence="1">
    <location>
        <begin position="278"/>
        <end position="294"/>
    </location>
</feature>
<dbReference type="AlphaFoldDB" id="A0A7R9J1A0"/>
<evidence type="ECO:0000313" key="2">
    <source>
        <dbReference type="EMBL" id="CAD7570461.1"/>
    </source>
</evidence>
<feature type="compositionally biased region" description="Pro residues" evidence="1">
    <location>
        <begin position="199"/>
        <end position="211"/>
    </location>
</feature>
<accession>A0A7R9J1A0</accession>
<feature type="region of interest" description="Disordered" evidence="1">
    <location>
        <begin position="172"/>
        <end position="310"/>
    </location>
</feature>
<reference evidence="2" key="1">
    <citation type="submission" date="2020-11" db="EMBL/GenBank/DDBJ databases">
        <authorList>
            <person name="Tran Van P."/>
        </authorList>
    </citation>
    <scope>NUCLEOTIDE SEQUENCE</scope>
</reference>
<gene>
    <name evidence="2" type="ORF">TCMB3V08_LOCUS3165</name>
</gene>
<dbReference type="EMBL" id="OE180071">
    <property type="protein sequence ID" value="CAD7570461.1"/>
    <property type="molecule type" value="Genomic_DNA"/>
</dbReference>
<proteinExistence type="predicted"/>
<name>A0A7R9J1A0_TIMCA</name>
<evidence type="ECO:0000256" key="1">
    <source>
        <dbReference type="SAM" id="MobiDB-lite"/>
    </source>
</evidence>
<feature type="compositionally biased region" description="Pro residues" evidence="1">
    <location>
        <begin position="433"/>
        <end position="447"/>
    </location>
</feature>
<feature type="region of interest" description="Disordered" evidence="1">
    <location>
        <begin position="422"/>
        <end position="490"/>
    </location>
</feature>
<organism evidence="2">
    <name type="scientific">Timema californicum</name>
    <name type="common">California timema</name>
    <name type="synonym">Walking stick</name>
    <dbReference type="NCBI Taxonomy" id="61474"/>
    <lineage>
        <taxon>Eukaryota</taxon>
        <taxon>Metazoa</taxon>
        <taxon>Ecdysozoa</taxon>
        <taxon>Arthropoda</taxon>
        <taxon>Hexapoda</taxon>
        <taxon>Insecta</taxon>
        <taxon>Pterygota</taxon>
        <taxon>Neoptera</taxon>
        <taxon>Polyneoptera</taxon>
        <taxon>Phasmatodea</taxon>
        <taxon>Timematodea</taxon>
        <taxon>Timematoidea</taxon>
        <taxon>Timematidae</taxon>
        <taxon>Timema</taxon>
    </lineage>
</organism>
<sequence>MNDLHSVGQLKHKRVSWPLVLSHHLRACVRACVRTVHPTSGSVPHLLGGRVENYFGKTTLSTPDQESNLDLPGIDNPFYCESSALDHAAIKTDGGREGERCGVASQPTKVSFRANKNRWITETVDGASYQTALAEKSYVWKCQFSRERHDMTLGSFFVYDPFGLDPEVRVEGGGRAVSQQSTIQGSTGGGPPQSLAPTTPSPVETPPPQPATPTTVTLPAPPVPVTQPGPSSTSHQGAQSGGGVASDHLVQRSMSVPAPSHHPAPRLHLSSLGQGDHPQQQQPRTPAPTTNRPTLGRSVSRSEVVKHTHRGLSQYSQRIVAVLTEGCPSSHRGLSQYSQRIVPVLTEGEGCPSTHRGRGLSQYSQRVSQYPLRKRVVPVLTEGCPSRYIKRETAVFFGVEESCEKEQQERWLNRRKRLATRKYGPLREGVAPPRTPTTPSPAPPPTPHITTSAYATQQSRESRPDVLPSAQGRDSTEALSTPRWSEPPVRRKESVAKMTFGGLAFVVADSNLNLPVIGGPIYCESDALNHSTTETG</sequence>
<protein>
    <submittedName>
        <fullName evidence="2">(California timema) hypothetical protein</fullName>
    </submittedName>
</protein>